<gene>
    <name evidence="12" type="primary">lpxC</name>
    <name evidence="13" type="ORF">SAMN05216466_111222</name>
</gene>
<dbReference type="UniPathway" id="UPA00359">
    <property type="reaction ID" value="UER00478"/>
</dbReference>
<dbReference type="EC" id="3.5.1.108" evidence="4 12"/>
<dbReference type="EMBL" id="FNCJ01000011">
    <property type="protein sequence ID" value="SDH63100.1"/>
    <property type="molecule type" value="Genomic_DNA"/>
</dbReference>
<organism evidence="13 14">
    <name type="scientific">Paraburkholderia phenazinium</name>
    <dbReference type="NCBI Taxonomy" id="60549"/>
    <lineage>
        <taxon>Bacteria</taxon>
        <taxon>Pseudomonadati</taxon>
        <taxon>Pseudomonadota</taxon>
        <taxon>Betaproteobacteria</taxon>
        <taxon>Burkholderiales</taxon>
        <taxon>Burkholderiaceae</taxon>
        <taxon>Paraburkholderia</taxon>
    </lineage>
</organism>
<keyword evidence="10 12" id="KW-0443">Lipid metabolism</keyword>
<comment type="similarity">
    <text evidence="12">Belongs to the LpxC family.</text>
</comment>
<evidence type="ECO:0000256" key="10">
    <source>
        <dbReference type="ARBA" id="ARBA00023098"/>
    </source>
</evidence>
<comment type="pathway">
    <text evidence="3 12">Glycolipid biosynthesis; lipid IV(A) biosynthesis; lipid IV(A) from (3R)-3-hydroxytetradecanoyl-[acyl-carrier-protein] and UDP-N-acetyl-alpha-D-glucosamine: step 2/6.</text>
</comment>
<evidence type="ECO:0000256" key="5">
    <source>
        <dbReference type="ARBA" id="ARBA00022516"/>
    </source>
</evidence>
<evidence type="ECO:0000256" key="12">
    <source>
        <dbReference type="HAMAP-Rule" id="MF_00388"/>
    </source>
</evidence>
<dbReference type="NCBIfam" id="NF009666">
    <property type="entry name" value="PRK13187.1"/>
    <property type="match status" value="1"/>
</dbReference>
<protein>
    <recommendedName>
        <fullName evidence="4 12">UDP-3-O-acyl-N-acetylglucosamine deacetylase</fullName>
        <shortName evidence="12">UDP-3-O-acyl-GlcNAc deacetylase</shortName>
        <ecNumber evidence="4 12">3.5.1.108</ecNumber>
    </recommendedName>
    <alternativeName>
        <fullName evidence="12">UDP-3-O-[R-3-hydroxymyristoyl]-N-acetylglucosamine deacetylase</fullName>
    </alternativeName>
</protein>
<dbReference type="InterPro" id="IPR020568">
    <property type="entry name" value="Ribosomal_Su5_D2-typ_SF"/>
</dbReference>
<dbReference type="GO" id="GO:0016020">
    <property type="term" value="C:membrane"/>
    <property type="evidence" value="ECO:0007669"/>
    <property type="project" value="GOC"/>
</dbReference>
<dbReference type="InterPro" id="IPR004463">
    <property type="entry name" value="UDP-acyl_GlcNac_deAcase"/>
</dbReference>
<dbReference type="PANTHER" id="PTHR33694:SF1">
    <property type="entry name" value="UDP-3-O-ACYL-N-ACETYLGLUCOSAMINE DEACETYLASE 1, MITOCHONDRIAL-RELATED"/>
    <property type="match status" value="1"/>
</dbReference>
<name>A0A1G8E041_9BURK</name>
<evidence type="ECO:0000256" key="11">
    <source>
        <dbReference type="ARBA" id="ARBA00024535"/>
    </source>
</evidence>
<dbReference type="GO" id="GO:0103117">
    <property type="term" value="F:UDP-3-O-acyl-N-acetylglucosamine deacetylase activity"/>
    <property type="evidence" value="ECO:0007669"/>
    <property type="project" value="UniProtKB-UniRule"/>
</dbReference>
<feature type="active site" description="Proton donor" evidence="12">
    <location>
        <position position="289"/>
    </location>
</feature>
<feature type="binding site" evidence="12">
    <location>
        <position position="98"/>
    </location>
    <ligand>
        <name>Zn(2+)</name>
        <dbReference type="ChEBI" id="CHEBI:29105"/>
    </ligand>
</feature>
<feature type="binding site" evidence="12">
    <location>
        <position position="262"/>
    </location>
    <ligand>
        <name>Zn(2+)</name>
        <dbReference type="ChEBI" id="CHEBI:29105"/>
    </ligand>
</feature>
<evidence type="ECO:0000256" key="9">
    <source>
        <dbReference type="ARBA" id="ARBA00022833"/>
    </source>
</evidence>
<comment type="cofactor">
    <cofactor evidence="1 12">
        <name>Zn(2+)</name>
        <dbReference type="ChEBI" id="CHEBI:29105"/>
    </cofactor>
</comment>
<evidence type="ECO:0000256" key="7">
    <source>
        <dbReference type="ARBA" id="ARBA00022723"/>
    </source>
</evidence>
<dbReference type="RefSeq" id="WP_090687137.1">
    <property type="nucleotide sequence ID" value="NZ_CADERL010000017.1"/>
</dbReference>
<dbReference type="Proteomes" id="UP000199706">
    <property type="component" value="Unassembled WGS sequence"/>
</dbReference>
<feature type="binding site" evidence="12">
    <location>
        <position position="266"/>
    </location>
    <ligand>
        <name>Zn(2+)</name>
        <dbReference type="ChEBI" id="CHEBI:29105"/>
    </ligand>
</feature>
<proteinExistence type="inferred from homology"/>
<dbReference type="Gene3D" id="3.30.230.20">
    <property type="entry name" value="lpxc deacetylase, domain 1"/>
    <property type="match status" value="1"/>
</dbReference>
<keyword evidence="7 12" id="KW-0479">Metal-binding</keyword>
<evidence type="ECO:0000256" key="6">
    <source>
        <dbReference type="ARBA" id="ARBA00022556"/>
    </source>
</evidence>
<keyword evidence="5 12" id="KW-0444">Lipid biosynthesis</keyword>
<evidence type="ECO:0000256" key="8">
    <source>
        <dbReference type="ARBA" id="ARBA00022801"/>
    </source>
</evidence>
<evidence type="ECO:0000313" key="13">
    <source>
        <dbReference type="EMBL" id="SDH63100.1"/>
    </source>
</evidence>
<dbReference type="InterPro" id="IPR015870">
    <property type="entry name" value="UDP-acyl_N-AcGlcN_deAcase_N"/>
</dbReference>
<accession>A0A1G8E041</accession>
<comment type="function">
    <text evidence="2 12">Catalyzes the hydrolysis of UDP-3-O-myristoyl-N-acetylglucosamine to form UDP-3-O-myristoylglucosamine and acetate, the committed step in lipid A biosynthesis.</text>
</comment>
<evidence type="ECO:0000256" key="4">
    <source>
        <dbReference type="ARBA" id="ARBA00012745"/>
    </source>
</evidence>
<dbReference type="Pfam" id="PF03331">
    <property type="entry name" value="LpxC"/>
    <property type="match status" value="1"/>
</dbReference>
<dbReference type="GO" id="GO:0046872">
    <property type="term" value="F:metal ion binding"/>
    <property type="evidence" value="ECO:0007669"/>
    <property type="project" value="UniProtKB-KW"/>
</dbReference>
<sequence>MNAPAGWCNGAGTLARPLELSGRGLHTGRRVQVRILPGEPAATPAGELTTEPRGIVFRRMQAGRVLAELSVNPALRRGQPLCTMLQDSDGVGVRTVEHLLASLLACEIDHATVELDAEEVPILDGSAAPWVEAIRACGRVALPDAKRFIRVLRPLTVTAGEGRGPARRMSVEPSERYEMSVRNDLKGFGELHWEGAITPETFATEIAPSRSYGRVKWAVPAIVAGYLRGTPILRGARPSCTAAIVGNSVLGGLRMPDEFVRHRVLDLVGDLALAGAPLLGRVTALRPSHEMNFRLVAALLAARDAWEWAEFPASTPFIKE</sequence>
<dbReference type="AlphaFoldDB" id="A0A1G8E041"/>
<dbReference type="HAMAP" id="MF_00388">
    <property type="entry name" value="LpxC"/>
    <property type="match status" value="1"/>
</dbReference>
<keyword evidence="8 12" id="KW-0378">Hydrolase</keyword>
<evidence type="ECO:0000256" key="3">
    <source>
        <dbReference type="ARBA" id="ARBA00005002"/>
    </source>
</evidence>
<dbReference type="Gene3D" id="3.30.1700.10">
    <property type="entry name" value="lpxc deacetylase, domain 2"/>
    <property type="match status" value="1"/>
</dbReference>
<dbReference type="OrthoDB" id="9772788at2"/>
<reference evidence="13 14" key="1">
    <citation type="submission" date="2016-10" db="EMBL/GenBank/DDBJ databases">
        <authorList>
            <person name="de Groot N.N."/>
        </authorList>
    </citation>
    <scope>NUCLEOTIDE SEQUENCE [LARGE SCALE GENOMIC DNA]</scope>
    <source>
        <strain evidence="13 14">LMG 2247</strain>
    </source>
</reference>
<keyword evidence="9 12" id="KW-0862">Zinc</keyword>
<evidence type="ECO:0000256" key="1">
    <source>
        <dbReference type="ARBA" id="ARBA00001947"/>
    </source>
</evidence>
<dbReference type="InterPro" id="IPR011334">
    <property type="entry name" value="UDP-acyl_GlcNac_deAcase_C"/>
</dbReference>
<evidence type="ECO:0000256" key="2">
    <source>
        <dbReference type="ARBA" id="ARBA00002923"/>
    </source>
</evidence>
<dbReference type="GO" id="GO:0009245">
    <property type="term" value="P:lipid A biosynthetic process"/>
    <property type="evidence" value="ECO:0007669"/>
    <property type="project" value="UniProtKB-UniRule"/>
</dbReference>
<dbReference type="PANTHER" id="PTHR33694">
    <property type="entry name" value="UDP-3-O-ACYL-N-ACETYLGLUCOSAMINE DEACETYLASE 1, MITOCHONDRIAL-RELATED"/>
    <property type="match status" value="1"/>
</dbReference>
<dbReference type="SUPFAM" id="SSF54211">
    <property type="entry name" value="Ribosomal protein S5 domain 2-like"/>
    <property type="match status" value="2"/>
</dbReference>
<keyword evidence="6 12" id="KW-0441">Lipid A biosynthesis</keyword>
<comment type="catalytic activity">
    <reaction evidence="11 12">
        <text>a UDP-3-O-[(3R)-3-hydroxyacyl]-N-acetyl-alpha-D-glucosamine + H2O = a UDP-3-O-[(3R)-3-hydroxyacyl]-alpha-D-glucosamine + acetate</text>
        <dbReference type="Rhea" id="RHEA:67816"/>
        <dbReference type="ChEBI" id="CHEBI:15377"/>
        <dbReference type="ChEBI" id="CHEBI:30089"/>
        <dbReference type="ChEBI" id="CHEBI:137740"/>
        <dbReference type="ChEBI" id="CHEBI:173225"/>
        <dbReference type="EC" id="3.5.1.108"/>
    </reaction>
</comment>
<evidence type="ECO:0000313" key="14">
    <source>
        <dbReference type="Proteomes" id="UP000199706"/>
    </source>
</evidence>